<dbReference type="Pfam" id="PF24341">
    <property type="entry name" value="OB_DEPS-1_6th"/>
    <property type="match status" value="1"/>
</dbReference>
<accession>A0A8R1UHI0</accession>
<evidence type="ECO:0000259" key="4">
    <source>
        <dbReference type="Pfam" id="PF24343"/>
    </source>
</evidence>
<dbReference type="InterPro" id="IPR057143">
    <property type="entry name" value="OB_DEPS-1_2nd"/>
</dbReference>
<evidence type="ECO:0000259" key="1">
    <source>
        <dbReference type="Pfam" id="PF24339"/>
    </source>
</evidence>
<dbReference type="InterPro" id="IPR057147">
    <property type="entry name" value="OB_DEPS-1_3rd"/>
</dbReference>
<accession>A0A454XKC5</accession>
<dbReference type="InterPro" id="IPR057139">
    <property type="entry name" value="OB_DEPS-1_1st"/>
</dbReference>
<feature type="domain" description="P-granule-associated protein DEPS-1 sixth OB-fold" evidence="2">
    <location>
        <begin position="466"/>
        <end position="537"/>
    </location>
</feature>
<evidence type="ECO:0000259" key="3">
    <source>
        <dbReference type="Pfam" id="PF24342"/>
    </source>
</evidence>
<feature type="domain" description="P-granule-associated protein DEPS-1 second OB-fold" evidence="3">
    <location>
        <begin position="103"/>
        <end position="177"/>
    </location>
</feature>
<reference evidence="5" key="2">
    <citation type="submission" date="2022-06" db="UniProtKB">
        <authorList>
            <consortium name="EnsemblMetazoa"/>
        </authorList>
    </citation>
    <scope>IDENTIFICATION</scope>
    <source>
        <strain evidence="5">PS312</strain>
    </source>
</reference>
<protein>
    <submittedName>
        <fullName evidence="5">Deps-1</fullName>
    </submittedName>
</protein>
<dbReference type="AlphaFoldDB" id="A0A454XKC5"/>
<dbReference type="EnsemblMetazoa" id="PPA24912.1">
    <property type="protein sequence ID" value="PPA24912.1"/>
    <property type="gene ID" value="WBGene00114466"/>
</dbReference>
<keyword evidence="6" id="KW-1185">Reference proteome</keyword>
<dbReference type="OMA" id="KLVPGTW"/>
<evidence type="ECO:0000259" key="2">
    <source>
        <dbReference type="Pfam" id="PF24341"/>
    </source>
</evidence>
<dbReference type="Pfam" id="PF24343">
    <property type="entry name" value="OB_DEPS-1_1st"/>
    <property type="match status" value="1"/>
</dbReference>
<proteinExistence type="predicted"/>
<gene>
    <name evidence="5" type="primary">WBGene00114466</name>
</gene>
<dbReference type="Proteomes" id="UP000005239">
    <property type="component" value="Unassembled WGS sequence"/>
</dbReference>
<sequence>MNRGKKLFGVVISPTARPGSERTNQVFVLENTGLTHVFYVLKEAFTLVPDAIERVEGANEFDIIADIKNQVRKREKALDVGDWISWFYSGTDEITDFRREQKLHEVRCGNPNYQFLLDCVKSPTEACLYNKTFGYVDISPEENRKLLPDIAFTAWVEIYLGQKDNLVVKFHSYVTSNHTMQINVLDTPWAEHHRVDQRGFTEEDEEEYLIEKSVADKGRENNVYGVFGYYVSERSLYVEETPEKFFLLPYVDDSLLVPGVKYRFNAYWNEKMNVFIVAQHGLEMMEDMDVLHTEHSAAEHRDNILMLEGVNQRLDYKSLFFTTKSSYGTMDDPTGALMTHHLSRYAESKCRVYFYEDRNASFGRFRIEKVEVDKAKKIETNVRDAVTEVKGVKGVVISDDGRVFSPTHSPLRCYLPIGENLAIGTHVAFTAVFNHKTYELEATRSSLKVFRDQQPLEYFEYKGRVIFKSIGTWTARSDVITGIVSPHFSLVDDPLKVLPRAYTRGTEQVNLWVAESGTDESGFRRIAQTPFFVVSASSKQPSEPTFVDKAGRNIAGWIRTRDGTLQGMEMITDKKCTAGKFSLPSRDPPSVSCPSRSSFLFCDAPFECGCKSGSCVARRLLIDLMNIHDFRTLLHTAVSPKVLDQVLDCIL</sequence>
<name>A0A454XKC5_PRIPA</name>
<organism evidence="5 6">
    <name type="scientific">Pristionchus pacificus</name>
    <name type="common">Parasitic nematode worm</name>
    <dbReference type="NCBI Taxonomy" id="54126"/>
    <lineage>
        <taxon>Eukaryota</taxon>
        <taxon>Metazoa</taxon>
        <taxon>Ecdysozoa</taxon>
        <taxon>Nematoda</taxon>
        <taxon>Chromadorea</taxon>
        <taxon>Rhabditida</taxon>
        <taxon>Rhabditina</taxon>
        <taxon>Diplogasteromorpha</taxon>
        <taxon>Diplogasteroidea</taxon>
        <taxon>Neodiplogasteridae</taxon>
        <taxon>Pristionchus</taxon>
    </lineage>
</organism>
<feature type="domain" description="P-granule-associated protein DEPS-1 third OB-fold" evidence="1">
    <location>
        <begin position="222"/>
        <end position="278"/>
    </location>
</feature>
<dbReference type="InterPro" id="IPR057144">
    <property type="entry name" value="OB_DEPS-1_6th"/>
</dbReference>
<evidence type="ECO:0000313" key="6">
    <source>
        <dbReference type="Proteomes" id="UP000005239"/>
    </source>
</evidence>
<feature type="domain" description="P-granule-associated protein DEPS-1 first OB-fold" evidence="4">
    <location>
        <begin position="9"/>
        <end position="99"/>
    </location>
</feature>
<evidence type="ECO:0000313" key="5">
    <source>
        <dbReference type="EnsemblMetazoa" id="PPA24912.1"/>
    </source>
</evidence>
<reference evidence="6" key="1">
    <citation type="journal article" date="2008" name="Nat. Genet.">
        <title>The Pristionchus pacificus genome provides a unique perspective on nematode lifestyle and parasitism.</title>
        <authorList>
            <person name="Dieterich C."/>
            <person name="Clifton S.W."/>
            <person name="Schuster L.N."/>
            <person name="Chinwalla A."/>
            <person name="Delehaunty K."/>
            <person name="Dinkelacker I."/>
            <person name="Fulton L."/>
            <person name="Fulton R."/>
            <person name="Godfrey J."/>
            <person name="Minx P."/>
            <person name="Mitreva M."/>
            <person name="Roeseler W."/>
            <person name="Tian H."/>
            <person name="Witte H."/>
            <person name="Yang S.P."/>
            <person name="Wilson R.K."/>
            <person name="Sommer R.J."/>
        </authorList>
    </citation>
    <scope>NUCLEOTIDE SEQUENCE [LARGE SCALE GENOMIC DNA]</scope>
    <source>
        <strain evidence="6">PS312</strain>
    </source>
</reference>
<dbReference type="Pfam" id="PF24339">
    <property type="entry name" value="OB_DEPS-1_3rd"/>
    <property type="match status" value="1"/>
</dbReference>
<dbReference type="Pfam" id="PF24342">
    <property type="entry name" value="OB_DEPS-1_2nd"/>
    <property type="match status" value="1"/>
</dbReference>